<dbReference type="GeneTree" id="ENSGT00940000157573"/>
<dbReference type="Proteomes" id="UP000005640">
    <property type="component" value="Chromosome 15"/>
</dbReference>
<dbReference type="AlphaFoldDB" id="A0A087WV94"/>
<dbReference type="Bgee" id="ENSG00000047346">
    <property type="expression patterns" value="Expressed in upper arm skin and 183 other cell types or tissues"/>
</dbReference>
<dbReference type="UCSC" id="uc059jkb.1">
    <property type="organism name" value="human"/>
</dbReference>
<dbReference type="HGNC" id="HGNC:25609">
    <property type="gene designation" value="ATOSA"/>
</dbReference>
<reference evidence="2 3" key="3">
    <citation type="journal article" date="2006" name="Nature">
        <title>Analysis of the DNA sequence and duplication history of human chromosome 15.</title>
        <authorList>
            <person name="Zody M.C."/>
            <person name="Garber M."/>
            <person name="Sharpe T."/>
            <person name="Young S.K."/>
            <person name="Rowen L."/>
            <person name="O'Neill K."/>
            <person name="Whittaker C.A."/>
            <person name="Kamal M."/>
            <person name="Chang J.L."/>
            <person name="Cuomo C.A."/>
            <person name="Dewar K."/>
            <person name="FitzGerald M.G."/>
            <person name="Kodira C.D."/>
            <person name="Madan A."/>
            <person name="Qin S."/>
            <person name="Yang X."/>
            <person name="Abbasi N."/>
            <person name="Abouelleil A."/>
            <person name="Arachchi H.M."/>
            <person name="Baradarani L."/>
            <person name="Birditt B."/>
            <person name="Bloom S."/>
            <person name="Bloom T."/>
            <person name="Borowsky M.L."/>
            <person name="Burke J."/>
            <person name="Butler J."/>
            <person name="Cook A."/>
            <person name="DeArellano K."/>
            <person name="DeCaprio D."/>
            <person name="Dorris L.III."/>
            <person name="Dors M."/>
            <person name="Eichler E.E."/>
            <person name="Engels R."/>
            <person name="Fahey J."/>
            <person name="Fleetwood P."/>
            <person name="Friedman C."/>
            <person name="Gearin G."/>
            <person name="Hall J.L."/>
            <person name="Hensley G."/>
            <person name="Johnson E."/>
            <person name="Jones C."/>
            <person name="Kamat A."/>
            <person name="Kaur A."/>
            <person name="Locke D.P."/>
            <person name="Madan A."/>
            <person name="Munson G."/>
            <person name="Jaffe D.B."/>
            <person name="Lui A."/>
            <person name="Macdonald P."/>
            <person name="Mauceli E."/>
            <person name="Naylor J.W."/>
            <person name="Nesbitt R."/>
            <person name="Nicol R."/>
            <person name="O'Leary S.B."/>
            <person name="Ratcliffe A."/>
            <person name="Rounsley S."/>
            <person name="She X."/>
            <person name="Sneddon K.M."/>
            <person name="Stewart S."/>
            <person name="Sougnez C."/>
            <person name="Stone S.M."/>
            <person name="Topham K."/>
            <person name="Vincent D."/>
            <person name="Wang S."/>
            <person name="Zimmer A.R."/>
            <person name="Birren B.W."/>
            <person name="Hood L."/>
            <person name="Lander E.S."/>
            <person name="Nusbaum C."/>
        </authorList>
    </citation>
    <scope>NUCLEOTIDE SEQUENCE [LARGE SCALE GENOMIC DNA]</scope>
</reference>
<feature type="region of interest" description="Disordered" evidence="1">
    <location>
        <begin position="1"/>
        <end position="30"/>
    </location>
</feature>
<dbReference type="ExpressionAtlas" id="A0A087WV94">
    <property type="expression patterns" value="baseline and differential"/>
</dbReference>
<protein>
    <submittedName>
        <fullName evidence="2">Atos homolog A</fullName>
    </submittedName>
</protein>
<dbReference type="Ensembl" id="ENST00000562351.2">
    <property type="protein sequence ID" value="ENSP00000479280.1"/>
    <property type="gene ID" value="ENSG00000047346.14"/>
</dbReference>
<name>A0A087WV94_HUMAN</name>
<dbReference type="HOGENOM" id="CLU_221179_0_0_1"/>
<sequence>MKPDRETRSHSVAQPGLKLMSSSNLPVSAS</sequence>
<evidence type="ECO:0000313" key="3">
    <source>
        <dbReference type="Proteomes" id="UP000005640"/>
    </source>
</evidence>
<keyword evidence="3" id="KW-1185">Reference proteome</keyword>
<dbReference type="Ensembl" id="ENST00000562351.2">
    <property type="protein sequence ID" value="ENSP00000479280.1"/>
    <property type="gene ID" value="ENSG00000047346.13"/>
</dbReference>
<dbReference type="Antibodypedia" id="51855">
    <property type="antibodies" value="16 antibodies from 6 providers"/>
</dbReference>
<reference evidence="2 3" key="2">
    <citation type="journal article" date="2004" name="Nature">
        <title>Finishing the euchromatic sequence of the human genome.</title>
        <authorList>
            <consortium name="International Human Genome Sequencing Consortium"/>
        </authorList>
    </citation>
    <scope>NUCLEOTIDE SEQUENCE [LARGE SCALE GENOMIC DNA]</scope>
</reference>
<evidence type="ECO:0000256" key="1">
    <source>
        <dbReference type="SAM" id="MobiDB-lite"/>
    </source>
</evidence>
<organism evidence="2 3">
    <name type="scientific">Homo sapiens</name>
    <name type="common">Human</name>
    <dbReference type="NCBI Taxonomy" id="9606"/>
    <lineage>
        <taxon>Eukaryota</taxon>
        <taxon>Metazoa</taxon>
        <taxon>Chordata</taxon>
        <taxon>Craniata</taxon>
        <taxon>Vertebrata</taxon>
        <taxon>Euteleostomi</taxon>
        <taxon>Mammalia</taxon>
        <taxon>Eutheria</taxon>
        <taxon>Euarchontoglires</taxon>
        <taxon>Primates</taxon>
        <taxon>Haplorrhini</taxon>
        <taxon>Catarrhini</taxon>
        <taxon>Hominidae</taxon>
        <taxon>Homo</taxon>
    </lineage>
</organism>
<dbReference type="OpenTargets" id="ENSG00000047346"/>
<gene>
    <name evidence="2" type="primary">ATOSA</name>
</gene>
<reference evidence="2 3" key="1">
    <citation type="journal article" date="2001" name="Nature">
        <title>Initial sequencing and analysis of the human genome.</title>
        <authorList>
            <consortium name="International Human Genome Sequencing Consortium"/>
            <person name="Lander E.S."/>
            <person name="Linton L.M."/>
            <person name="Birren B."/>
            <person name="Nusbaum C."/>
            <person name="Zody M.C."/>
            <person name="Baldwin J."/>
            <person name="Devon K."/>
            <person name="Dewar K."/>
            <person name="Doyle M."/>
            <person name="FitzHugh W."/>
            <person name="Funke R."/>
            <person name="Gage D."/>
            <person name="Harris K."/>
            <person name="Heaford A."/>
            <person name="Howland J."/>
            <person name="Kann L."/>
            <person name="Lehoczky J."/>
            <person name="LeVine R."/>
            <person name="McEwan P."/>
            <person name="McKernan K."/>
            <person name="Meldrim J."/>
            <person name="Mesirov J.P."/>
            <person name="Miranda C."/>
            <person name="Morris W."/>
            <person name="Naylor J."/>
            <person name="Raymond C."/>
            <person name="Rosetti M."/>
            <person name="Santos R."/>
            <person name="Sheridan A."/>
            <person name="Sougnez C."/>
            <person name="Stange-Thomann N."/>
            <person name="Stojanovic N."/>
            <person name="Subramanian A."/>
            <person name="Wyman D."/>
            <person name="Rogers J."/>
            <person name="Sulston J."/>
            <person name="Ainscough R."/>
            <person name="Beck S."/>
            <person name="Bentley D."/>
            <person name="Burton J."/>
            <person name="Clee C."/>
            <person name="Carter N."/>
            <person name="Coulson A."/>
            <person name="Deadman R."/>
            <person name="Deloukas P."/>
            <person name="Dunham A."/>
            <person name="Dunham I."/>
            <person name="Durbin R."/>
            <person name="French L."/>
            <person name="Grafham D."/>
            <person name="Gregory S."/>
            <person name="Hubbard T."/>
            <person name="Humphray S."/>
            <person name="Hunt A."/>
            <person name="Jones M."/>
            <person name="Lloyd C."/>
            <person name="McMurray A."/>
            <person name="Matthews L."/>
            <person name="Mercer S."/>
            <person name="Milne S."/>
            <person name="Mullikin J.C."/>
            <person name="Mungall A."/>
            <person name="Plumb R."/>
            <person name="Ross M."/>
            <person name="Shownkeen R."/>
            <person name="Sims S."/>
            <person name="Waterston R.H."/>
            <person name="Wilson R.K."/>
            <person name="Hillier L.W."/>
            <person name="McPherson J.D."/>
            <person name="Marra M.A."/>
            <person name="Mardis E.R."/>
            <person name="Fulton L.A."/>
            <person name="Chinwalla A.T."/>
            <person name="Pepin K.H."/>
            <person name="Gish W.R."/>
            <person name="Chissoe S.L."/>
            <person name="Wendl M.C."/>
            <person name="Delehaunty K.D."/>
            <person name="Miner T.L."/>
            <person name="Delehaunty A."/>
            <person name="Kramer J.B."/>
            <person name="Cook L.L."/>
            <person name="Fulton R.S."/>
            <person name="Johnson D.L."/>
            <person name="Minx P.J."/>
            <person name="Clifton S.W."/>
            <person name="Hawkins T."/>
            <person name="Branscomb E."/>
            <person name="Predki P."/>
            <person name="Richardson P."/>
            <person name="Wenning S."/>
            <person name="Slezak T."/>
            <person name="Doggett N."/>
            <person name="Cheng J.F."/>
            <person name="Olsen A."/>
            <person name="Lucas S."/>
            <person name="Elkin C."/>
            <person name="Uberbacher E."/>
            <person name="Frazier M."/>
            <person name="Gibbs R.A."/>
            <person name="Muzny D.M."/>
            <person name="Scherer S.E."/>
            <person name="Bouck J.B."/>
            <person name="Sodergren E.J."/>
            <person name="Worley K.C."/>
            <person name="Rives C.M."/>
            <person name="Gorrell J.H."/>
            <person name="Metzker M.L."/>
            <person name="Naylor S.L."/>
            <person name="Kucherlapati R.S."/>
            <person name="Nelson D.L."/>
            <person name="Weinstock G.M."/>
            <person name="Sakaki Y."/>
            <person name="Fujiyama A."/>
            <person name="Hattori M."/>
            <person name="Yada T."/>
            <person name="Toyoda A."/>
            <person name="Itoh T."/>
            <person name="Kawagoe C."/>
            <person name="Watanabe H."/>
            <person name="Totoki Y."/>
            <person name="Taylor T."/>
            <person name="Weissenbach J."/>
            <person name="Heilig R."/>
            <person name="Saurin W."/>
            <person name="Artiguenave F."/>
            <person name="Brottier P."/>
            <person name="Bruls T."/>
            <person name="Pelletier E."/>
            <person name="Robert C."/>
            <person name="Wincker P."/>
            <person name="Smith D.R."/>
            <person name="Doucette-Stamm L."/>
            <person name="Rubenfield M."/>
            <person name="Weinstock K."/>
            <person name="Lee H.M."/>
            <person name="Dubois J."/>
            <person name="Rosenthal A."/>
            <person name="Platzer M."/>
            <person name="Nyakatura G."/>
            <person name="Taudien S."/>
            <person name="Rump A."/>
            <person name="Yang H."/>
            <person name="Yu J."/>
            <person name="Wang J."/>
            <person name="Huang G."/>
            <person name="Gu J."/>
            <person name="Hood L."/>
            <person name="Rowen L."/>
            <person name="Madan A."/>
            <person name="Qin S."/>
            <person name="Davis R.W."/>
            <person name="Federspiel N.A."/>
            <person name="Abola A.P."/>
            <person name="Proctor M.J."/>
            <person name="Myers R.M."/>
            <person name="Schmutz J."/>
            <person name="Dickson M."/>
            <person name="Grimwood J."/>
            <person name="Cox D.R."/>
            <person name="Olson M.V."/>
            <person name="Kaul R."/>
            <person name="Raymond C."/>
            <person name="Shimizu N."/>
            <person name="Kawasaki K."/>
            <person name="Minoshima S."/>
            <person name="Evans G.A."/>
            <person name="Athanasiou M."/>
            <person name="Schultz R."/>
            <person name="Roe B.A."/>
            <person name="Chen F."/>
            <person name="Pan H."/>
            <person name="Ramser J."/>
            <person name="Lehrach H."/>
            <person name="Reinhardt R."/>
            <person name="McCombie W.R."/>
            <person name="de la Bastide M."/>
            <person name="Dedhia N."/>
            <person name="Blocker H."/>
            <person name="Hornischer K."/>
            <person name="Nordsiek G."/>
            <person name="Agarwala R."/>
            <person name="Aravind L."/>
            <person name="Bailey J.A."/>
            <person name="Bateman A."/>
            <person name="Batzoglou S."/>
            <person name="Birney E."/>
            <person name="Bork P."/>
            <person name="Brown D.G."/>
            <person name="Burge C.B."/>
            <person name="Cerutti L."/>
            <person name="Chen H.C."/>
            <person name="Church D."/>
            <person name="Clamp M."/>
            <person name="Copley R.R."/>
            <person name="Doerks T."/>
            <person name="Eddy S.R."/>
            <person name="Eichler E.E."/>
            <person name="Furey T.S."/>
            <person name="Galagan J."/>
            <person name="Gilbert J.G."/>
            <person name="Harmon C."/>
            <person name="Hayashizaki Y."/>
            <person name="Haussler D."/>
            <person name="Hermjakob H."/>
            <person name="Hokamp K."/>
            <person name="Jang W."/>
            <person name="Johnson L.S."/>
            <person name="Jones T.A."/>
            <person name="Kasif S."/>
            <person name="Kaspryzk A."/>
            <person name="Kennedy S."/>
            <person name="Kent W.J."/>
            <person name="Kitts P."/>
            <person name="Koonin E.V."/>
            <person name="Korf I."/>
            <person name="Kulp D."/>
            <person name="Lancet D."/>
            <person name="Lowe T.M."/>
            <person name="McLysaght A."/>
            <person name="Mikkelsen T."/>
            <person name="Moran J.V."/>
            <person name="Mulder N."/>
            <person name="Pollara V.J."/>
            <person name="Ponting C.P."/>
            <person name="Schuler G."/>
            <person name="Schultz J."/>
            <person name="Slater G."/>
            <person name="Smit A.F."/>
            <person name="Stupka E."/>
            <person name="Szustakowski J."/>
            <person name="Thierry-Mieg D."/>
            <person name="Thierry-Mieg J."/>
            <person name="Wagner L."/>
            <person name="Wallis J."/>
            <person name="Wheeler R."/>
            <person name="Williams A."/>
            <person name="Wolf Y.I."/>
            <person name="Wolfe K.H."/>
            <person name="Yang S.P."/>
            <person name="Yeh R.F."/>
            <person name="Collins F."/>
            <person name="Guyer M.S."/>
            <person name="Peterson J."/>
            <person name="Felsenfeld A."/>
            <person name="Wetterstrand K.A."/>
            <person name="Patrinos A."/>
            <person name="Morgan M.J."/>
            <person name="de Jong P."/>
            <person name="Catanese J.J."/>
            <person name="Osoegawa K."/>
            <person name="Shizuya H."/>
            <person name="Choi S."/>
            <person name="Chen Y.J."/>
        </authorList>
    </citation>
    <scope>NUCLEOTIDE SEQUENCE [LARGE SCALE GENOMIC DNA]</scope>
</reference>
<reference evidence="2" key="5">
    <citation type="submission" date="2025-09" db="UniProtKB">
        <authorList>
            <consortium name="Ensembl"/>
        </authorList>
    </citation>
    <scope>IDENTIFICATION</scope>
</reference>
<dbReference type="EMBL" id="AC009754">
    <property type="status" value="NOT_ANNOTATED_CDS"/>
    <property type="molecule type" value="Genomic_DNA"/>
</dbReference>
<feature type="compositionally biased region" description="Polar residues" evidence="1">
    <location>
        <begin position="20"/>
        <end position="30"/>
    </location>
</feature>
<accession>A0A087WV94</accession>
<dbReference type="EMBL" id="KF454903">
    <property type="status" value="NOT_ANNOTATED_CDS"/>
    <property type="molecule type" value="Genomic_DNA"/>
</dbReference>
<dbReference type="VEuPathDB" id="HostDB:ENSG00000047346"/>
<proteinExistence type="predicted"/>
<evidence type="ECO:0000313" key="2">
    <source>
        <dbReference type="Ensembl" id="ENSP00000479280.1"/>
    </source>
</evidence>
<dbReference type="ChiTaRS" id="FAM214A">
    <property type="organism name" value="human"/>
</dbReference>
<dbReference type="EMBL" id="AC025917">
    <property type="status" value="NOT_ANNOTATED_CDS"/>
    <property type="molecule type" value="Genomic_DNA"/>
</dbReference>
<reference evidence="2" key="4">
    <citation type="submission" date="2025-08" db="UniProtKB">
        <authorList>
            <consortium name="Ensembl"/>
        </authorList>
    </citation>
    <scope>IDENTIFICATION</scope>
</reference>